<accession>A0A1H4R2S7</accession>
<dbReference type="PANTHER" id="PTHR30005:SF0">
    <property type="entry name" value="RETROGRADE REGULATION PROTEIN 2"/>
    <property type="match status" value="1"/>
</dbReference>
<dbReference type="GO" id="GO:0016462">
    <property type="term" value="F:pyrophosphatase activity"/>
    <property type="evidence" value="ECO:0007669"/>
    <property type="project" value="TreeGrafter"/>
</dbReference>
<feature type="domain" description="Ppx/GppA phosphatase N-terminal" evidence="2">
    <location>
        <begin position="37"/>
        <end position="343"/>
    </location>
</feature>
<dbReference type="Pfam" id="PF02541">
    <property type="entry name" value="Ppx-GppA"/>
    <property type="match status" value="1"/>
</dbReference>
<evidence type="ECO:0000259" key="2">
    <source>
        <dbReference type="Pfam" id="PF02541"/>
    </source>
</evidence>
<dbReference type="InterPro" id="IPR003695">
    <property type="entry name" value="Ppx_GppA_N"/>
</dbReference>
<dbReference type="Gene3D" id="3.30.420.150">
    <property type="entry name" value="Exopolyphosphatase. Domain 2"/>
    <property type="match status" value="1"/>
</dbReference>
<dbReference type="SUPFAM" id="SSF53067">
    <property type="entry name" value="Actin-like ATPase domain"/>
    <property type="match status" value="2"/>
</dbReference>
<dbReference type="InterPro" id="IPR043129">
    <property type="entry name" value="ATPase_NBD"/>
</dbReference>
<sequence>MLHPEAPAEVAVHPVQEEALPTFAAIDIGSNSCRLAIATVEQHKVKGFHEDREVVRLGDSVFETGEISPDAMANTIRALKRFQKSVQAQPVDRVRVVATSAMRDARNAAAFIAWVKSATGWVVEVISGLEEGRLIHLGVVTHEPGARGRCVLIDLGGGSCEVTLSDGGRIQSMVSLPLGSVRLQQEFLHNDPPTADQQSQLHSYIDREMRKLERKMGKPGAPLVIATSGAAAALAEASKHPSMLPKALAKAAKMVKKSTIARRVSTKIVPLETDTASVRRLANKLVKMKNSERLVIPGIGPKRSEIIIGGAFVYADILERLHLKGFRYSPLGLRDGILAQMLSDSDERASVHKAVEQERWEGVLEVCRRYNIDPKRADSVRADAVRLFDATERVHGLPEEYRELLSAAAMMNEVGKFMNHQGHHRHTQYIIENSEIFGFSSGERTTMSAIARYLGKSRPDPMDRPMRSIPVEEHSNVGRAIVLLRLAVALNQNRATEALQVAVRVYPKRVLVELHAGKNGAELERWMLKKEAAYFREIFRRDLIVELA</sequence>
<evidence type="ECO:0000259" key="3">
    <source>
        <dbReference type="Pfam" id="PF21447"/>
    </source>
</evidence>
<dbReference type="Gene3D" id="3.30.420.40">
    <property type="match status" value="1"/>
</dbReference>
<dbReference type="PIRSF" id="PIRSF001267">
    <property type="entry name" value="Pyrophosphatase_GppA_Ppx"/>
    <property type="match status" value="1"/>
</dbReference>
<proteinExistence type="predicted"/>
<protein>
    <submittedName>
        <fullName evidence="4">Exopolyphosphatase / guanosine-5'-triphosphate,3'-diphosphate pyrophosphatase</fullName>
    </submittedName>
</protein>
<keyword evidence="1" id="KW-0378">Hydrolase</keyword>
<evidence type="ECO:0000313" key="5">
    <source>
        <dbReference type="Proteomes" id="UP000182409"/>
    </source>
</evidence>
<dbReference type="CDD" id="cd24006">
    <property type="entry name" value="ASKHA_NBD_PPX_GppA"/>
    <property type="match status" value="1"/>
</dbReference>
<dbReference type="InterPro" id="IPR030673">
    <property type="entry name" value="PyroPPase_GppA_Ppx"/>
</dbReference>
<evidence type="ECO:0000256" key="1">
    <source>
        <dbReference type="ARBA" id="ARBA00022801"/>
    </source>
</evidence>
<organism evidence="4 5">
    <name type="scientific">Terriglobus roseus</name>
    <dbReference type="NCBI Taxonomy" id="392734"/>
    <lineage>
        <taxon>Bacteria</taxon>
        <taxon>Pseudomonadati</taxon>
        <taxon>Acidobacteriota</taxon>
        <taxon>Terriglobia</taxon>
        <taxon>Terriglobales</taxon>
        <taxon>Acidobacteriaceae</taxon>
        <taxon>Terriglobus</taxon>
    </lineage>
</organism>
<dbReference type="Pfam" id="PF21447">
    <property type="entry name" value="Ppx-GppA_III"/>
    <property type="match status" value="1"/>
</dbReference>
<dbReference type="Gene3D" id="1.10.3210.10">
    <property type="entry name" value="Hypothetical protein af1432"/>
    <property type="match status" value="1"/>
</dbReference>
<dbReference type="InterPro" id="IPR048950">
    <property type="entry name" value="Ppx_GppA_C"/>
</dbReference>
<dbReference type="SUPFAM" id="SSF109604">
    <property type="entry name" value="HD-domain/PDEase-like"/>
    <property type="match status" value="1"/>
</dbReference>
<feature type="domain" description="Ppx/GppA phosphatase C-terminal" evidence="3">
    <location>
        <begin position="361"/>
        <end position="514"/>
    </location>
</feature>
<dbReference type="InterPro" id="IPR050273">
    <property type="entry name" value="GppA/Ppx_hydrolase"/>
</dbReference>
<dbReference type="Proteomes" id="UP000182409">
    <property type="component" value="Unassembled WGS sequence"/>
</dbReference>
<dbReference type="EMBL" id="FNSD01000001">
    <property type="protein sequence ID" value="SEC26107.1"/>
    <property type="molecule type" value="Genomic_DNA"/>
</dbReference>
<reference evidence="4 5" key="1">
    <citation type="submission" date="2016-10" db="EMBL/GenBank/DDBJ databases">
        <authorList>
            <person name="de Groot N.N."/>
        </authorList>
    </citation>
    <scope>NUCLEOTIDE SEQUENCE [LARGE SCALE GENOMIC DNA]</scope>
    <source>
        <strain evidence="4 5">AB35.6</strain>
    </source>
</reference>
<dbReference type="AlphaFoldDB" id="A0A1H4R2S7"/>
<dbReference type="PANTHER" id="PTHR30005">
    <property type="entry name" value="EXOPOLYPHOSPHATASE"/>
    <property type="match status" value="1"/>
</dbReference>
<evidence type="ECO:0000313" key="4">
    <source>
        <dbReference type="EMBL" id="SEC26107.1"/>
    </source>
</evidence>
<name>A0A1H4R2S7_9BACT</name>
<gene>
    <name evidence="4" type="ORF">SAMN05443244_3036</name>
</gene>